<dbReference type="Gene3D" id="3.40.30.10">
    <property type="entry name" value="Glutaredoxin"/>
    <property type="match status" value="1"/>
</dbReference>
<dbReference type="InterPro" id="IPR013766">
    <property type="entry name" value="Thioredoxin_domain"/>
</dbReference>
<dbReference type="AlphaFoldDB" id="A0A4R9GL87"/>
<feature type="transmembrane region" description="Helical" evidence="6">
    <location>
        <begin position="20"/>
        <end position="38"/>
    </location>
</feature>
<dbReference type="InterPro" id="IPR036249">
    <property type="entry name" value="Thioredoxin-like_sf"/>
</dbReference>
<dbReference type="RefSeq" id="WP_135766185.1">
    <property type="nucleotide sequence ID" value="NZ_RQET01000001.1"/>
</dbReference>
<keyword evidence="2" id="KW-0732">Signal</keyword>
<protein>
    <submittedName>
        <fullName evidence="8">DsbA family protein</fullName>
    </submittedName>
</protein>
<accession>A0A4R9GL87</accession>
<reference evidence="8" key="1">
    <citation type="journal article" date="2019" name="PLoS Negl. Trop. Dis.">
        <title>Revisiting the worldwide diversity of Leptospira species in the environment.</title>
        <authorList>
            <person name="Vincent A.T."/>
            <person name="Schiettekatte O."/>
            <person name="Bourhy P."/>
            <person name="Veyrier F.J."/>
            <person name="Picardeau M."/>
        </authorList>
    </citation>
    <scope>NUCLEOTIDE SEQUENCE [LARGE SCALE GENOMIC DNA]</scope>
    <source>
        <strain evidence="8">SSW15</strain>
    </source>
</reference>
<keyword evidence="4" id="KW-1015">Disulfide bond</keyword>
<evidence type="ECO:0000256" key="1">
    <source>
        <dbReference type="ARBA" id="ARBA00005791"/>
    </source>
</evidence>
<evidence type="ECO:0000256" key="5">
    <source>
        <dbReference type="ARBA" id="ARBA00023284"/>
    </source>
</evidence>
<keyword evidence="3" id="KW-0560">Oxidoreductase</keyword>
<evidence type="ECO:0000256" key="3">
    <source>
        <dbReference type="ARBA" id="ARBA00023002"/>
    </source>
</evidence>
<evidence type="ECO:0000256" key="4">
    <source>
        <dbReference type="ARBA" id="ARBA00023157"/>
    </source>
</evidence>
<dbReference type="PROSITE" id="PS51352">
    <property type="entry name" value="THIOREDOXIN_2"/>
    <property type="match status" value="1"/>
</dbReference>
<dbReference type="PANTHER" id="PTHR13887">
    <property type="entry name" value="GLUTATHIONE S-TRANSFERASE KAPPA"/>
    <property type="match status" value="1"/>
</dbReference>
<keyword evidence="9" id="KW-1185">Reference proteome</keyword>
<dbReference type="Pfam" id="PF13462">
    <property type="entry name" value="Thioredoxin_4"/>
    <property type="match status" value="1"/>
</dbReference>
<keyword evidence="5" id="KW-0676">Redox-active center</keyword>
<evidence type="ECO:0000256" key="6">
    <source>
        <dbReference type="SAM" id="Phobius"/>
    </source>
</evidence>
<comment type="caution">
    <text evidence="8">The sequence shown here is derived from an EMBL/GenBank/DDBJ whole genome shotgun (WGS) entry which is preliminary data.</text>
</comment>
<feature type="domain" description="Thioredoxin" evidence="7">
    <location>
        <begin position="173"/>
        <end position="353"/>
    </location>
</feature>
<dbReference type="SUPFAM" id="SSF52833">
    <property type="entry name" value="Thioredoxin-like"/>
    <property type="match status" value="1"/>
</dbReference>
<dbReference type="OrthoDB" id="117402at2"/>
<organism evidence="8 9">
    <name type="scientific">Leptospira fletcheri</name>
    <dbReference type="NCBI Taxonomy" id="2484981"/>
    <lineage>
        <taxon>Bacteria</taxon>
        <taxon>Pseudomonadati</taxon>
        <taxon>Spirochaetota</taxon>
        <taxon>Spirochaetia</taxon>
        <taxon>Leptospirales</taxon>
        <taxon>Leptospiraceae</taxon>
        <taxon>Leptospira</taxon>
    </lineage>
</organism>
<evidence type="ECO:0000313" key="9">
    <source>
        <dbReference type="Proteomes" id="UP000298458"/>
    </source>
</evidence>
<dbReference type="EMBL" id="RQET01000001">
    <property type="protein sequence ID" value="TGK13843.1"/>
    <property type="molecule type" value="Genomic_DNA"/>
</dbReference>
<proteinExistence type="inferred from homology"/>
<keyword evidence="6" id="KW-0812">Transmembrane</keyword>
<dbReference type="PANTHER" id="PTHR13887:SF14">
    <property type="entry name" value="DISULFIDE BOND FORMATION PROTEIN D"/>
    <property type="match status" value="1"/>
</dbReference>
<comment type="similarity">
    <text evidence="1">Belongs to the thioredoxin family. DsbA subfamily.</text>
</comment>
<sequence>MSEESTPRFATLFSTLNKTTVLAGVFGVYVLLTVYPVYKFFSPEQYVKIGHRYYTLNDVKESSPSVYRKYASDNNDRIYRLFSQYANDKVLELEAKERGVSVEALTKFAANYEPTEEEKVATYNQYKDNIPALKGKSYQQVQGDISSFLKRVKEDEERQSFYQQLRSKYDIDIRVQELPPPAKIEVATGNNPSIGPADAKVTIVEFSDFECPYCKRSQDVTKQLREKYQGKIRWVFRDFPLPFHQNAMFAHVAANCAIPQGKYWNYFSQLFENSGNLERQNVISLAQKSGLNMPEFQKCIADESKQKQEIEADIAEGQKYGVNGTPAFFINGIMVEGAQPIESFTKIIDQELKN</sequence>
<evidence type="ECO:0000313" key="8">
    <source>
        <dbReference type="EMBL" id="TGK13843.1"/>
    </source>
</evidence>
<dbReference type="InterPro" id="IPR012336">
    <property type="entry name" value="Thioredoxin-like_fold"/>
</dbReference>
<keyword evidence="6" id="KW-1133">Transmembrane helix</keyword>
<name>A0A4R9GL87_9LEPT</name>
<gene>
    <name evidence="8" type="ORF">EHO60_00340</name>
</gene>
<dbReference type="Proteomes" id="UP000298458">
    <property type="component" value="Unassembled WGS sequence"/>
</dbReference>
<evidence type="ECO:0000259" key="7">
    <source>
        <dbReference type="PROSITE" id="PS51352"/>
    </source>
</evidence>
<evidence type="ECO:0000256" key="2">
    <source>
        <dbReference type="ARBA" id="ARBA00022729"/>
    </source>
</evidence>
<dbReference type="GO" id="GO:0016491">
    <property type="term" value="F:oxidoreductase activity"/>
    <property type="evidence" value="ECO:0007669"/>
    <property type="project" value="UniProtKB-KW"/>
</dbReference>
<keyword evidence="6" id="KW-0472">Membrane</keyword>